<dbReference type="PANTHER" id="PTHR48090:SF7">
    <property type="entry name" value="RFBJ PROTEIN"/>
    <property type="match status" value="1"/>
</dbReference>
<accession>A0A6V8MJF7</accession>
<dbReference type="EMBL" id="BLXX01000006">
    <property type="protein sequence ID" value="GFO60074.1"/>
    <property type="molecule type" value="Genomic_DNA"/>
</dbReference>
<comment type="caution">
    <text evidence="2">The sequence shown here is derived from an EMBL/GenBank/DDBJ whole genome shotgun (WGS) entry which is preliminary data.</text>
</comment>
<dbReference type="RefSeq" id="WP_183354885.1">
    <property type="nucleotide sequence ID" value="NZ_BLXX01000006.1"/>
</dbReference>
<dbReference type="Pfam" id="PF00535">
    <property type="entry name" value="Glycos_transf_2"/>
    <property type="match status" value="1"/>
</dbReference>
<keyword evidence="3" id="KW-1185">Reference proteome</keyword>
<organism evidence="2 3">
    <name type="scientific">Geomonas silvestris</name>
    <dbReference type="NCBI Taxonomy" id="2740184"/>
    <lineage>
        <taxon>Bacteria</taxon>
        <taxon>Pseudomonadati</taxon>
        <taxon>Thermodesulfobacteriota</taxon>
        <taxon>Desulfuromonadia</taxon>
        <taxon>Geobacterales</taxon>
        <taxon>Geobacteraceae</taxon>
        <taxon>Geomonas</taxon>
    </lineage>
</organism>
<dbReference type="InterPro" id="IPR001173">
    <property type="entry name" value="Glyco_trans_2-like"/>
</dbReference>
<reference evidence="3" key="1">
    <citation type="submission" date="2020-06" db="EMBL/GenBank/DDBJ databases">
        <title>Draft genomic sequence of Geomonas sp. Red330.</title>
        <authorList>
            <person name="Itoh H."/>
            <person name="Zhenxing X."/>
            <person name="Ushijima N."/>
            <person name="Masuda Y."/>
            <person name="Shiratori Y."/>
            <person name="Senoo K."/>
        </authorList>
    </citation>
    <scope>NUCLEOTIDE SEQUENCE [LARGE SCALE GENOMIC DNA]</scope>
    <source>
        <strain evidence="3">Red330</strain>
    </source>
</reference>
<gene>
    <name evidence="2" type="ORF">GMST_23990</name>
</gene>
<proteinExistence type="predicted"/>
<dbReference type="AlphaFoldDB" id="A0A6V8MJF7"/>
<feature type="domain" description="Glycosyltransferase 2-like" evidence="1">
    <location>
        <begin position="5"/>
        <end position="129"/>
    </location>
</feature>
<dbReference type="InterPro" id="IPR050256">
    <property type="entry name" value="Glycosyltransferase_2"/>
</dbReference>
<dbReference type="Proteomes" id="UP000556026">
    <property type="component" value="Unassembled WGS sequence"/>
</dbReference>
<dbReference type="Gene3D" id="3.90.550.10">
    <property type="entry name" value="Spore Coat Polysaccharide Biosynthesis Protein SpsA, Chain A"/>
    <property type="match status" value="1"/>
</dbReference>
<protein>
    <submittedName>
        <fullName evidence="2">Glycosyl transferase family 2</fullName>
    </submittedName>
</protein>
<dbReference type="SUPFAM" id="SSF53448">
    <property type="entry name" value="Nucleotide-diphospho-sugar transferases"/>
    <property type="match status" value="1"/>
</dbReference>
<sequence length="219" mass="22902">MHLCLIIPACDAGPPLCGTVSEALKTGYPVLVVDDGSRVCSSVFLAGLPVTVLRHPVHLGKGRALQSGFQWAADRGYSGVITLDADARDPAGSIRALAAAASSAEPQIFLGAAPVSDDEADLPGRCGRFAAWCLNKKTGASVAQAYPRIRYYPGAVLAGLALESKGPRLETEVLVKAVRSGHRIGSVPLSPPRAERLPKRPVPSARDALTVCLALLRYG</sequence>
<keyword evidence="2" id="KW-0808">Transferase</keyword>
<name>A0A6V8MJF7_9BACT</name>
<evidence type="ECO:0000313" key="2">
    <source>
        <dbReference type="EMBL" id="GFO60074.1"/>
    </source>
</evidence>
<evidence type="ECO:0000313" key="3">
    <source>
        <dbReference type="Proteomes" id="UP000556026"/>
    </source>
</evidence>
<evidence type="ECO:0000259" key="1">
    <source>
        <dbReference type="Pfam" id="PF00535"/>
    </source>
</evidence>
<dbReference type="GO" id="GO:0016740">
    <property type="term" value="F:transferase activity"/>
    <property type="evidence" value="ECO:0007669"/>
    <property type="project" value="UniProtKB-KW"/>
</dbReference>
<dbReference type="PANTHER" id="PTHR48090">
    <property type="entry name" value="UNDECAPRENYL-PHOSPHATE 4-DEOXY-4-FORMAMIDO-L-ARABINOSE TRANSFERASE-RELATED"/>
    <property type="match status" value="1"/>
</dbReference>
<dbReference type="InterPro" id="IPR029044">
    <property type="entry name" value="Nucleotide-diphossugar_trans"/>
</dbReference>